<dbReference type="InterPro" id="IPR050385">
    <property type="entry name" value="Archaeal_FAD_synthase"/>
</dbReference>
<gene>
    <name evidence="4" type="ORF">NET02_06105</name>
</gene>
<dbReference type="PANTHER" id="PTHR43793:SF2">
    <property type="entry name" value="BIFUNCTIONAL PROTEIN HLDE"/>
    <property type="match status" value="1"/>
</dbReference>
<name>A0AA42BCF5_9BACT</name>
<dbReference type="Gene3D" id="3.40.50.620">
    <property type="entry name" value="HUPs"/>
    <property type="match status" value="1"/>
</dbReference>
<organism evidence="4 5">
    <name type="scientific">Thermalbibacter longus</name>
    <dbReference type="NCBI Taxonomy" id="2951981"/>
    <lineage>
        <taxon>Bacteria</taxon>
        <taxon>Pseudomonadati</taxon>
        <taxon>Thermomicrobiota</taxon>
        <taxon>Thermomicrobia</taxon>
        <taxon>Thermomicrobiales</taxon>
        <taxon>Thermomicrobiaceae</taxon>
        <taxon>Thermalbibacter</taxon>
    </lineage>
</organism>
<dbReference type="NCBIfam" id="TIGR00125">
    <property type="entry name" value="cyt_tran_rel"/>
    <property type="match status" value="1"/>
</dbReference>
<protein>
    <submittedName>
        <fullName evidence="4">Adenylyltransferase/cytidyltransferase family protein</fullName>
    </submittedName>
</protein>
<dbReference type="Pfam" id="PF01467">
    <property type="entry name" value="CTP_transf_like"/>
    <property type="match status" value="1"/>
</dbReference>
<reference evidence="4" key="1">
    <citation type="submission" date="2022-06" db="EMBL/GenBank/DDBJ databases">
        <title>CFH 74404 Thermomicrobiaceae sp.</title>
        <authorList>
            <person name="Ming H."/>
            <person name="Li W.-J."/>
            <person name="Zhao Z."/>
        </authorList>
    </citation>
    <scope>NUCLEOTIDE SEQUENCE</scope>
    <source>
        <strain evidence="4">CFH 74404</strain>
    </source>
</reference>
<comment type="caution">
    <text evidence="4">The sequence shown here is derived from an EMBL/GenBank/DDBJ whole genome shotgun (WGS) entry which is preliminary data.</text>
</comment>
<proteinExistence type="predicted"/>
<dbReference type="Proteomes" id="UP001165306">
    <property type="component" value="Unassembled WGS sequence"/>
</dbReference>
<keyword evidence="5" id="KW-1185">Reference proteome</keyword>
<dbReference type="SUPFAM" id="SSF52374">
    <property type="entry name" value="Nucleotidylyl transferase"/>
    <property type="match status" value="1"/>
</dbReference>
<evidence type="ECO:0000256" key="2">
    <source>
        <dbReference type="ARBA" id="ARBA00022695"/>
    </source>
</evidence>
<dbReference type="InterPro" id="IPR004821">
    <property type="entry name" value="Cyt_trans-like"/>
</dbReference>
<evidence type="ECO:0000259" key="3">
    <source>
        <dbReference type="Pfam" id="PF01467"/>
    </source>
</evidence>
<keyword evidence="2 4" id="KW-0548">Nucleotidyltransferase</keyword>
<keyword evidence="1" id="KW-0808">Transferase</keyword>
<evidence type="ECO:0000313" key="4">
    <source>
        <dbReference type="EMBL" id="MCM8748713.1"/>
    </source>
</evidence>
<dbReference type="PANTHER" id="PTHR43793">
    <property type="entry name" value="FAD SYNTHASE"/>
    <property type="match status" value="1"/>
</dbReference>
<dbReference type="InterPro" id="IPR014729">
    <property type="entry name" value="Rossmann-like_a/b/a_fold"/>
</dbReference>
<dbReference type="GO" id="GO:0016779">
    <property type="term" value="F:nucleotidyltransferase activity"/>
    <property type="evidence" value="ECO:0007669"/>
    <property type="project" value="UniProtKB-KW"/>
</dbReference>
<evidence type="ECO:0000313" key="5">
    <source>
        <dbReference type="Proteomes" id="UP001165306"/>
    </source>
</evidence>
<accession>A0AA42BCF5</accession>
<dbReference type="RefSeq" id="WP_284056493.1">
    <property type="nucleotide sequence ID" value="NZ_JAMSLR010000003.1"/>
</dbReference>
<dbReference type="AlphaFoldDB" id="A0AA42BCF5"/>
<evidence type="ECO:0000256" key="1">
    <source>
        <dbReference type="ARBA" id="ARBA00022679"/>
    </source>
</evidence>
<feature type="domain" description="Cytidyltransferase-like" evidence="3">
    <location>
        <begin position="27"/>
        <end position="161"/>
    </location>
</feature>
<dbReference type="EMBL" id="JAMSLR010000003">
    <property type="protein sequence ID" value="MCM8748713.1"/>
    <property type="molecule type" value="Genomic_DNA"/>
</dbReference>
<sequence>MGQVIPFDELESLASRLRAEGKRVVFTNGHFDLLHVGHARYLQAARALGDVLVVGVNDDVSTRRRKGPGRPIVPAEERAELLAALACVDYATIFPGNTAEDAVRRLQPDIYVKGGDYALDEAELTAGKQPWPEAAIVRAYGGQVTTVPLTPGRSTSDIVRRILAMATPGSGEP</sequence>